<protein>
    <recommendedName>
        <fullName evidence="6">ADP-dependent (S)-NAD(P)H-hydrate dehydratase</fullName>
        <ecNumber evidence="6">4.2.1.136</ecNumber>
    </recommendedName>
    <alternativeName>
        <fullName evidence="6">ADP-dependent NAD(P)HX dehydratase</fullName>
    </alternativeName>
</protein>
<dbReference type="GO" id="GO:0046496">
    <property type="term" value="P:nicotinamide nucleotide metabolic process"/>
    <property type="evidence" value="ECO:0007669"/>
    <property type="project" value="UniProtKB-UniRule"/>
</dbReference>
<keyword evidence="8" id="KW-0808">Transferase</keyword>
<dbReference type="PANTHER" id="PTHR12592">
    <property type="entry name" value="ATP-DEPENDENT (S)-NAD(P)H-HYDRATE DEHYDRATASE FAMILY MEMBER"/>
    <property type="match status" value="1"/>
</dbReference>
<dbReference type="RefSeq" id="WP_057828827.1">
    <property type="nucleotide sequence ID" value="NZ_AYZE01000014.1"/>
</dbReference>
<accession>A0A0R2CFW6</accession>
<feature type="binding site" evidence="6">
    <location>
        <position position="40"/>
    </location>
    <ligand>
        <name>(6S)-NADPHX</name>
        <dbReference type="ChEBI" id="CHEBI:64076"/>
    </ligand>
</feature>
<feature type="domain" description="YjeF C-terminal" evidence="7">
    <location>
        <begin position="5"/>
        <end position="278"/>
    </location>
</feature>
<feature type="binding site" evidence="6">
    <location>
        <position position="219"/>
    </location>
    <ligand>
        <name>(6S)-NADPHX</name>
        <dbReference type="ChEBI" id="CHEBI:64076"/>
    </ligand>
</feature>
<feature type="binding site" evidence="6">
    <location>
        <position position="155"/>
    </location>
    <ligand>
        <name>(6S)-NADPHX</name>
        <dbReference type="ChEBI" id="CHEBI:64076"/>
    </ligand>
</feature>
<evidence type="ECO:0000256" key="2">
    <source>
        <dbReference type="ARBA" id="ARBA00022840"/>
    </source>
</evidence>
<dbReference type="STRING" id="1423729.FC80_GL000580"/>
<comment type="function">
    <text evidence="6">Catalyzes the dehydration of the S-form of NAD(P)HX at the expense of ADP, which is converted to AMP. Together with NAD(P)HX epimerase, which catalyzes the epimerization of the S- and R-forms, the enzyme allows the repair of both epimers of NAD(P)HX, a damaged form of NAD(P)H that is a result of enzymatic or heat-dependent hydration.</text>
</comment>
<comment type="catalytic activity">
    <reaction evidence="6">
        <text>(6S)-NADPHX + ADP = AMP + phosphate + NADPH + H(+)</text>
        <dbReference type="Rhea" id="RHEA:32235"/>
        <dbReference type="ChEBI" id="CHEBI:15378"/>
        <dbReference type="ChEBI" id="CHEBI:43474"/>
        <dbReference type="ChEBI" id="CHEBI:57783"/>
        <dbReference type="ChEBI" id="CHEBI:64076"/>
        <dbReference type="ChEBI" id="CHEBI:456215"/>
        <dbReference type="ChEBI" id="CHEBI:456216"/>
        <dbReference type="EC" id="4.2.1.136"/>
    </reaction>
</comment>
<dbReference type="Pfam" id="PF01256">
    <property type="entry name" value="Carb_kinase"/>
    <property type="match status" value="1"/>
</dbReference>
<feature type="binding site" evidence="6">
    <location>
        <begin position="189"/>
        <end position="193"/>
    </location>
    <ligand>
        <name>AMP</name>
        <dbReference type="ChEBI" id="CHEBI:456215"/>
    </ligand>
</feature>
<dbReference type="GO" id="GO:0052855">
    <property type="term" value="F:ADP-dependent NAD(P)H-hydrate dehydratase activity"/>
    <property type="evidence" value="ECO:0007669"/>
    <property type="project" value="UniProtKB-UniRule"/>
</dbReference>
<keyword evidence="2 6" id="KW-0067">ATP-binding</keyword>
<dbReference type="CDD" id="cd01171">
    <property type="entry name" value="YXKO-related"/>
    <property type="match status" value="1"/>
</dbReference>
<dbReference type="InterPro" id="IPR029056">
    <property type="entry name" value="Ribokinase-like"/>
</dbReference>
<keyword evidence="1 6" id="KW-0547">Nucleotide-binding</keyword>
<dbReference type="OrthoDB" id="9806925at2"/>
<dbReference type="SUPFAM" id="SSF53613">
    <property type="entry name" value="Ribokinase-like"/>
    <property type="match status" value="1"/>
</dbReference>
<sequence length="282" mass="30950">MHIIEKKILNQIITTRPLESHKGNFGRVLTIGGNIQFGGAIIMATSAAVHCGAGLVTCATSMNNLTSLHTIVPEAMYIDYQSDFLLIDAITRADILLIGPGLGTDTTSLQILQTVLQNTSSQQLLIIDGSAISLISLHHEFFPLIKKIHPIFTPHQMEWERLSGIKISVQDDVKNTLFQQQLQSTVILKKHHTTIYHRDGSISKLQIGGPFMATGGMGDTLAGIIAGFLAQFKLKHYEHVIDAAVYTHSAIAKELSNNKYVVLPTDIINEIQRFMQENSGGI</sequence>
<dbReference type="InterPro" id="IPR000631">
    <property type="entry name" value="CARKD"/>
</dbReference>
<dbReference type="AlphaFoldDB" id="A0A0R2CFW6"/>
<keyword evidence="9" id="KW-1185">Reference proteome</keyword>
<feature type="binding site" evidence="6">
    <location>
        <position position="101"/>
    </location>
    <ligand>
        <name>(6S)-NADPHX</name>
        <dbReference type="ChEBI" id="CHEBI:64076"/>
    </ligand>
</feature>
<dbReference type="GO" id="GO:0110051">
    <property type="term" value="P:metabolite repair"/>
    <property type="evidence" value="ECO:0007669"/>
    <property type="project" value="TreeGrafter"/>
</dbReference>
<comment type="subunit">
    <text evidence="6">Homotetramer.</text>
</comment>
<evidence type="ECO:0000256" key="5">
    <source>
        <dbReference type="ARBA" id="ARBA00023239"/>
    </source>
</evidence>
<evidence type="ECO:0000313" key="8">
    <source>
        <dbReference type="EMBL" id="KRM90591.1"/>
    </source>
</evidence>
<dbReference type="Proteomes" id="UP000051131">
    <property type="component" value="Unassembled WGS sequence"/>
</dbReference>
<name>A0A0R2CFW6_9LACO</name>
<feature type="binding site" evidence="6">
    <location>
        <position position="218"/>
    </location>
    <ligand>
        <name>AMP</name>
        <dbReference type="ChEBI" id="CHEBI:456215"/>
    </ligand>
</feature>
<keyword evidence="5 6" id="KW-0456">Lyase</keyword>
<evidence type="ECO:0000256" key="4">
    <source>
        <dbReference type="ARBA" id="ARBA00023027"/>
    </source>
</evidence>
<reference evidence="8 9" key="1">
    <citation type="journal article" date="2015" name="Genome Announc.">
        <title>Expanding the biotechnology potential of lactobacilli through comparative genomics of 213 strains and associated genera.</title>
        <authorList>
            <person name="Sun Z."/>
            <person name="Harris H.M."/>
            <person name="McCann A."/>
            <person name="Guo C."/>
            <person name="Argimon S."/>
            <person name="Zhang W."/>
            <person name="Yang X."/>
            <person name="Jeffery I.B."/>
            <person name="Cooney J.C."/>
            <person name="Kagawa T.F."/>
            <person name="Liu W."/>
            <person name="Song Y."/>
            <person name="Salvetti E."/>
            <person name="Wrobel A."/>
            <person name="Rasinkangas P."/>
            <person name="Parkhill J."/>
            <person name="Rea M.C."/>
            <person name="O'Sullivan O."/>
            <person name="Ritari J."/>
            <person name="Douillard F.P."/>
            <person name="Paul Ross R."/>
            <person name="Yang R."/>
            <person name="Briner A.E."/>
            <person name="Felis G.E."/>
            <person name="de Vos W.M."/>
            <person name="Barrangou R."/>
            <person name="Klaenhammer T.R."/>
            <person name="Caufield P.W."/>
            <person name="Cui Y."/>
            <person name="Zhang H."/>
            <person name="O'Toole P.W."/>
        </authorList>
    </citation>
    <scope>NUCLEOTIDE SEQUENCE [LARGE SCALE GENOMIC DNA]</scope>
    <source>
        <strain evidence="8 9">DSM 21116</strain>
    </source>
</reference>
<dbReference type="PROSITE" id="PS01050">
    <property type="entry name" value="YJEF_C_2"/>
    <property type="match status" value="1"/>
</dbReference>
<keyword evidence="3 6" id="KW-0521">NADP</keyword>
<dbReference type="InterPro" id="IPR017953">
    <property type="entry name" value="Carbohydrate_kinase_pred_CS"/>
</dbReference>
<dbReference type="PROSITE" id="PS51383">
    <property type="entry name" value="YJEF_C_3"/>
    <property type="match status" value="1"/>
</dbReference>
<dbReference type="EMBL" id="AYZE01000014">
    <property type="protein sequence ID" value="KRM90591.1"/>
    <property type="molecule type" value="Genomic_DNA"/>
</dbReference>
<dbReference type="NCBIfam" id="TIGR00196">
    <property type="entry name" value="yjeF_cterm"/>
    <property type="match status" value="1"/>
</dbReference>
<evidence type="ECO:0000313" key="9">
    <source>
        <dbReference type="Proteomes" id="UP000051131"/>
    </source>
</evidence>
<evidence type="ECO:0000256" key="1">
    <source>
        <dbReference type="ARBA" id="ARBA00022741"/>
    </source>
</evidence>
<dbReference type="PATRIC" id="fig|1423729.3.peg.586"/>
<dbReference type="PANTHER" id="PTHR12592:SF0">
    <property type="entry name" value="ATP-DEPENDENT (S)-NAD(P)H-HYDRATE DEHYDRATASE"/>
    <property type="match status" value="1"/>
</dbReference>
<dbReference type="EC" id="4.2.1.136" evidence="6"/>
<gene>
    <name evidence="6" type="primary">nnrD</name>
    <name evidence="8" type="ORF">FC80_GL000580</name>
</gene>
<keyword evidence="4 6" id="KW-0520">NAD</keyword>
<dbReference type="HAMAP" id="MF_01965">
    <property type="entry name" value="NADHX_dehydratase"/>
    <property type="match status" value="1"/>
</dbReference>
<organism evidence="8 9">
    <name type="scientific">Liquorilactobacillus cacaonum DSM 21116</name>
    <dbReference type="NCBI Taxonomy" id="1423729"/>
    <lineage>
        <taxon>Bacteria</taxon>
        <taxon>Bacillati</taxon>
        <taxon>Bacillota</taxon>
        <taxon>Bacilli</taxon>
        <taxon>Lactobacillales</taxon>
        <taxon>Lactobacillaceae</taxon>
        <taxon>Liquorilactobacillus</taxon>
    </lineage>
</organism>
<comment type="caution">
    <text evidence="8">The sequence shown here is derived from an EMBL/GenBank/DDBJ whole genome shotgun (WGS) entry which is preliminary data.</text>
</comment>
<comment type="similarity">
    <text evidence="6">Belongs to the NnrD/CARKD family.</text>
</comment>
<comment type="catalytic activity">
    <reaction evidence="6">
        <text>(6S)-NADHX + ADP = AMP + phosphate + NADH + H(+)</text>
        <dbReference type="Rhea" id="RHEA:32223"/>
        <dbReference type="ChEBI" id="CHEBI:15378"/>
        <dbReference type="ChEBI" id="CHEBI:43474"/>
        <dbReference type="ChEBI" id="CHEBI:57945"/>
        <dbReference type="ChEBI" id="CHEBI:64074"/>
        <dbReference type="ChEBI" id="CHEBI:456215"/>
        <dbReference type="ChEBI" id="CHEBI:456216"/>
        <dbReference type="EC" id="4.2.1.136"/>
    </reaction>
</comment>
<evidence type="ECO:0000259" key="7">
    <source>
        <dbReference type="PROSITE" id="PS51383"/>
    </source>
</evidence>
<keyword evidence="8" id="KW-0418">Kinase</keyword>
<dbReference type="GO" id="GO:0052856">
    <property type="term" value="F:NAD(P)HX epimerase activity"/>
    <property type="evidence" value="ECO:0007669"/>
    <property type="project" value="TreeGrafter"/>
</dbReference>
<dbReference type="GO" id="GO:0016301">
    <property type="term" value="F:kinase activity"/>
    <property type="evidence" value="ECO:0007669"/>
    <property type="project" value="UniProtKB-KW"/>
</dbReference>
<dbReference type="Gene3D" id="3.40.1190.20">
    <property type="match status" value="1"/>
</dbReference>
<proteinExistence type="inferred from homology"/>
<comment type="cofactor">
    <cofactor evidence="6">
        <name>Mg(2+)</name>
        <dbReference type="ChEBI" id="CHEBI:18420"/>
    </cofactor>
</comment>
<evidence type="ECO:0000256" key="3">
    <source>
        <dbReference type="ARBA" id="ARBA00022857"/>
    </source>
</evidence>
<dbReference type="GO" id="GO:0005524">
    <property type="term" value="F:ATP binding"/>
    <property type="evidence" value="ECO:0007669"/>
    <property type="project" value="UniProtKB-KW"/>
</dbReference>
<evidence type="ECO:0000256" key="6">
    <source>
        <dbReference type="HAMAP-Rule" id="MF_01965"/>
    </source>
</evidence>